<dbReference type="GO" id="GO:0016020">
    <property type="term" value="C:membrane"/>
    <property type="evidence" value="ECO:0007669"/>
    <property type="project" value="InterPro"/>
</dbReference>
<feature type="transmembrane region" description="Helical" evidence="2">
    <location>
        <begin position="56"/>
        <end position="75"/>
    </location>
</feature>
<gene>
    <name evidence="3" type="ORF">FQP34_02480</name>
</gene>
<sequence>MQSEIWQANESVIKVCRFFTNHLLTEHLCGTCKLLCRRISDKVTKSLLKNDELLPAFWTMLILIGLITILIDVTFRVPQSAIILISLFATIAIGETAVTAKIIHPFSLITIAITFLSGFPIISKQLGAAIATLRMLFLIVGYYFGSTGMIIVTTLLIIYMVKLRSVGVPYLAPLLPFKLEEIKDTL</sequence>
<reference evidence="3 4" key="1">
    <citation type="submission" date="2019-07" db="EMBL/GenBank/DDBJ databases">
        <title>Genome assembly of Bacillus simplex strain GGC-P6A.</title>
        <authorList>
            <person name="Jennings M.E."/>
            <person name="Barton H.A."/>
        </authorList>
    </citation>
    <scope>NUCLEOTIDE SEQUENCE [LARGE SCALE GENOMIC DNA]</scope>
    <source>
        <strain evidence="3 4">GGC-P6A</strain>
    </source>
</reference>
<feature type="transmembrane region" description="Helical" evidence="2">
    <location>
        <begin position="82"/>
        <end position="100"/>
    </location>
</feature>
<evidence type="ECO:0000256" key="1">
    <source>
        <dbReference type="ARBA" id="ARBA00023136"/>
    </source>
</evidence>
<accession>A0A8B5Y565</accession>
<keyword evidence="2" id="KW-0812">Transmembrane</keyword>
<name>A0A8B5Y565_9BACI</name>
<proteinExistence type="predicted"/>
<keyword evidence="1 2" id="KW-0472">Membrane</keyword>
<comment type="caution">
    <text evidence="3">The sequence shown here is derived from an EMBL/GenBank/DDBJ whole genome shotgun (WGS) entry which is preliminary data.</text>
</comment>
<keyword evidence="2" id="KW-1133">Transmembrane helix</keyword>
<dbReference type="InterPro" id="IPR004995">
    <property type="entry name" value="Spore_Ger"/>
</dbReference>
<feature type="transmembrane region" description="Helical" evidence="2">
    <location>
        <begin position="135"/>
        <end position="161"/>
    </location>
</feature>
<evidence type="ECO:0000313" key="3">
    <source>
        <dbReference type="EMBL" id="TVX84105.1"/>
    </source>
</evidence>
<dbReference type="AlphaFoldDB" id="A0A8B5Y565"/>
<feature type="transmembrane region" description="Helical" evidence="2">
    <location>
        <begin position="106"/>
        <end position="123"/>
    </location>
</feature>
<organism evidence="3 4">
    <name type="scientific">Peribacillus simplex</name>
    <dbReference type="NCBI Taxonomy" id="1478"/>
    <lineage>
        <taxon>Bacteria</taxon>
        <taxon>Bacillati</taxon>
        <taxon>Bacillota</taxon>
        <taxon>Bacilli</taxon>
        <taxon>Bacillales</taxon>
        <taxon>Bacillaceae</taxon>
        <taxon>Peribacillus</taxon>
    </lineage>
</organism>
<dbReference type="EMBL" id="VNKI01000001">
    <property type="protein sequence ID" value="TVX84105.1"/>
    <property type="molecule type" value="Genomic_DNA"/>
</dbReference>
<evidence type="ECO:0000313" key="4">
    <source>
        <dbReference type="Proteomes" id="UP000317770"/>
    </source>
</evidence>
<dbReference type="Pfam" id="PF03323">
    <property type="entry name" value="GerA"/>
    <property type="match status" value="1"/>
</dbReference>
<dbReference type="Proteomes" id="UP000317770">
    <property type="component" value="Unassembled WGS sequence"/>
</dbReference>
<evidence type="ECO:0000256" key="2">
    <source>
        <dbReference type="SAM" id="Phobius"/>
    </source>
</evidence>
<protein>
    <submittedName>
        <fullName evidence="3">Spore germination protein</fullName>
    </submittedName>
</protein>
<dbReference type="GO" id="GO:0009847">
    <property type="term" value="P:spore germination"/>
    <property type="evidence" value="ECO:0007669"/>
    <property type="project" value="InterPro"/>
</dbReference>